<accession>A0ABR2MCA0</accession>
<sequence length="70" mass="8238">MQNRGFSLASECLCCNKIKDLDNLLLKSSIAEAIWRFYAHLFDIKFTPFLNIHECLSIWRNSKAWVNKKC</sequence>
<reference evidence="1 2" key="1">
    <citation type="journal article" date="2022" name="Nat. Plants">
        <title>Genomes of leafy and leafless Platanthera orchids illuminate the evolution of mycoheterotrophy.</title>
        <authorList>
            <person name="Li M.H."/>
            <person name="Liu K.W."/>
            <person name="Li Z."/>
            <person name="Lu H.C."/>
            <person name="Ye Q.L."/>
            <person name="Zhang D."/>
            <person name="Wang J.Y."/>
            <person name="Li Y.F."/>
            <person name="Zhong Z.M."/>
            <person name="Liu X."/>
            <person name="Yu X."/>
            <person name="Liu D.K."/>
            <person name="Tu X.D."/>
            <person name="Liu B."/>
            <person name="Hao Y."/>
            <person name="Liao X.Y."/>
            <person name="Jiang Y.T."/>
            <person name="Sun W.H."/>
            <person name="Chen J."/>
            <person name="Chen Y.Q."/>
            <person name="Ai Y."/>
            <person name="Zhai J.W."/>
            <person name="Wu S.S."/>
            <person name="Zhou Z."/>
            <person name="Hsiao Y.Y."/>
            <person name="Wu W.L."/>
            <person name="Chen Y.Y."/>
            <person name="Lin Y.F."/>
            <person name="Hsu J.L."/>
            <person name="Li C.Y."/>
            <person name="Wang Z.W."/>
            <person name="Zhao X."/>
            <person name="Zhong W.Y."/>
            <person name="Ma X.K."/>
            <person name="Ma L."/>
            <person name="Huang J."/>
            <person name="Chen G.Z."/>
            <person name="Huang M.Z."/>
            <person name="Huang L."/>
            <person name="Peng D.H."/>
            <person name="Luo Y.B."/>
            <person name="Zou S.Q."/>
            <person name="Chen S.P."/>
            <person name="Lan S."/>
            <person name="Tsai W.C."/>
            <person name="Van de Peer Y."/>
            <person name="Liu Z.J."/>
        </authorList>
    </citation>
    <scope>NUCLEOTIDE SEQUENCE [LARGE SCALE GENOMIC DNA]</scope>
    <source>
        <strain evidence="1">Lor288</strain>
    </source>
</reference>
<gene>
    <name evidence="1" type="ORF">KSP40_PGU021646</name>
</gene>
<dbReference type="Proteomes" id="UP001412067">
    <property type="component" value="Unassembled WGS sequence"/>
</dbReference>
<organism evidence="1 2">
    <name type="scientific">Platanthera guangdongensis</name>
    <dbReference type="NCBI Taxonomy" id="2320717"/>
    <lineage>
        <taxon>Eukaryota</taxon>
        <taxon>Viridiplantae</taxon>
        <taxon>Streptophyta</taxon>
        <taxon>Embryophyta</taxon>
        <taxon>Tracheophyta</taxon>
        <taxon>Spermatophyta</taxon>
        <taxon>Magnoliopsida</taxon>
        <taxon>Liliopsida</taxon>
        <taxon>Asparagales</taxon>
        <taxon>Orchidaceae</taxon>
        <taxon>Orchidoideae</taxon>
        <taxon>Orchideae</taxon>
        <taxon>Orchidinae</taxon>
        <taxon>Platanthera</taxon>
    </lineage>
</organism>
<evidence type="ECO:0000313" key="2">
    <source>
        <dbReference type="Proteomes" id="UP001412067"/>
    </source>
</evidence>
<dbReference type="EMBL" id="JBBWWR010000009">
    <property type="protein sequence ID" value="KAK8961556.1"/>
    <property type="molecule type" value="Genomic_DNA"/>
</dbReference>
<keyword evidence="2" id="KW-1185">Reference proteome</keyword>
<comment type="caution">
    <text evidence="1">The sequence shown here is derived from an EMBL/GenBank/DDBJ whole genome shotgun (WGS) entry which is preliminary data.</text>
</comment>
<evidence type="ECO:0000313" key="1">
    <source>
        <dbReference type="EMBL" id="KAK8961556.1"/>
    </source>
</evidence>
<proteinExistence type="predicted"/>
<protein>
    <submittedName>
        <fullName evidence="1">Uncharacterized protein</fullName>
    </submittedName>
</protein>
<name>A0ABR2MCA0_9ASPA</name>